<evidence type="ECO:0000256" key="2">
    <source>
        <dbReference type="PROSITE-ProRule" id="PRU00169"/>
    </source>
</evidence>
<name>A0ABW5XQN9_9SPHI</name>
<dbReference type="Gene3D" id="3.40.50.2300">
    <property type="match status" value="1"/>
</dbReference>
<evidence type="ECO:0000256" key="1">
    <source>
        <dbReference type="ARBA" id="ARBA00022553"/>
    </source>
</evidence>
<dbReference type="EMBL" id="JBHUON010000005">
    <property type="protein sequence ID" value="MFD2864238.1"/>
    <property type="molecule type" value="Genomic_DNA"/>
</dbReference>
<feature type="modified residue" description="4-aspartylphosphate" evidence="2">
    <location>
        <position position="53"/>
    </location>
</feature>
<dbReference type="InterPro" id="IPR011006">
    <property type="entry name" value="CheY-like_superfamily"/>
</dbReference>
<feature type="domain" description="Response regulatory" evidence="3">
    <location>
        <begin position="4"/>
        <end position="119"/>
    </location>
</feature>
<protein>
    <submittedName>
        <fullName evidence="4">PleD family two-component system response regulator</fullName>
    </submittedName>
</protein>
<dbReference type="SMART" id="SM00448">
    <property type="entry name" value="REC"/>
    <property type="match status" value="1"/>
</dbReference>
<gene>
    <name evidence="4" type="ORF">ACFSYC_06010</name>
</gene>
<dbReference type="RefSeq" id="WP_377124564.1">
    <property type="nucleotide sequence ID" value="NZ_JBHUHN010000001.1"/>
</dbReference>
<comment type="caution">
    <text evidence="4">The sequence shown here is derived from an EMBL/GenBank/DDBJ whole genome shotgun (WGS) entry which is preliminary data.</text>
</comment>
<keyword evidence="5" id="KW-1185">Reference proteome</keyword>
<dbReference type="Proteomes" id="UP001597601">
    <property type="component" value="Unassembled WGS sequence"/>
</dbReference>
<dbReference type="PROSITE" id="PS50110">
    <property type="entry name" value="RESPONSE_REGULATORY"/>
    <property type="match status" value="1"/>
</dbReference>
<proteinExistence type="predicted"/>
<dbReference type="PANTHER" id="PTHR44591:SF3">
    <property type="entry name" value="RESPONSE REGULATORY DOMAIN-CONTAINING PROTEIN"/>
    <property type="match status" value="1"/>
</dbReference>
<dbReference type="InterPro" id="IPR001789">
    <property type="entry name" value="Sig_transdc_resp-reg_receiver"/>
</dbReference>
<accession>A0ABW5XQN9</accession>
<reference evidence="5" key="1">
    <citation type="journal article" date="2019" name="Int. J. Syst. Evol. Microbiol.">
        <title>The Global Catalogue of Microorganisms (GCM) 10K type strain sequencing project: providing services to taxonomists for standard genome sequencing and annotation.</title>
        <authorList>
            <consortium name="The Broad Institute Genomics Platform"/>
            <consortium name="The Broad Institute Genome Sequencing Center for Infectious Disease"/>
            <person name="Wu L."/>
            <person name="Ma J."/>
        </authorList>
    </citation>
    <scope>NUCLEOTIDE SEQUENCE [LARGE SCALE GENOMIC DNA]</scope>
    <source>
        <strain evidence="5">KCTC 52232</strain>
    </source>
</reference>
<dbReference type="SUPFAM" id="SSF52172">
    <property type="entry name" value="CheY-like"/>
    <property type="match status" value="1"/>
</dbReference>
<organism evidence="4 5">
    <name type="scientific">Mucilaginibacter antarcticus</name>
    <dbReference type="NCBI Taxonomy" id="1855725"/>
    <lineage>
        <taxon>Bacteria</taxon>
        <taxon>Pseudomonadati</taxon>
        <taxon>Bacteroidota</taxon>
        <taxon>Sphingobacteriia</taxon>
        <taxon>Sphingobacteriales</taxon>
        <taxon>Sphingobacteriaceae</taxon>
        <taxon>Mucilaginibacter</taxon>
    </lineage>
</organism>
<sequence>MKKKVLVVEDEPIIAEMMSILLEVGGYKVISLADTTHAKTRLHEKDMGLVLLDLQLSGKENGQAMCKYIKSTAELKHLPVILVSANSDLPQISKDCGADDHIAKPFDMNYFIDKVQAYCLV</sequence>
<evidence type="ECO:0000313" key="4">
    <source>
        <dbReference type="EMBL" id="MFD2864238.1"/>
    </source>
</evidence>
<keyword evidence="1 2" id="KW-0597">Phosphoprotein</keyword>
<evidence type="ECO:0000313" key="5">
    <source>
        <dbReference type="Proteomes" id="UP001597601"/>
    </source>
</evidence>
<dbReference type="Pfam" id="PF00072">
    <property type="entry name" value="Response_reg"/>
    <property type="match status" value="1"/>
</dbReference>
<evidence type="ECO:0000259" key="3">
    <source>
        <dbReference type="PROSITE" id="PS50110"/>
    </source>
</evidence>
<dbReference type="InterPro" id="IPR050595">
    <property type="entry name" value="Bact_response_regulator"/>
</dbReference>
<dbReference type="PANTHER" id="PTHR44591">
    <property type="entry name" value="STRESS RESPONSE REGULATOR PROTEIN 1"/>
    <property type="match status" value="1"/>
</dbReference>